<keyword evidence="6" id="KW-0067">ATP-binding</keyword>
<reference evidence="13" key="1">
    <citation type="submission" date="2009-12" db="EMBL/GenBank/DDBJ databases">
        <title>Complete sequence of Treponema azotonutricium strain ZAS-9.</title>
        <authorList>
            <person name="Tetu S.G."/>
            <person name="Matson E."/>
            <person name="Ren Q."/>
            <person name="Seshadri R."/>
            <person name="Elbourne L."/>
            <person name="Hassan K.A."/>
            <person name="Durkin A."/>
            <person name="Radune D."/>
            <person name="Mohamoud Y."/>
            <person name="Shay R."/>
            <person name="Jin S."/>
            <person name="Zhang X."/>
            <person name="Lucey K."/>
            <person name="Ballor N.R."/>
            <person name="Ottesen E."/>
            <person name="Rosenthal R."/>
            <person name="Allen A."/>
            <person name="Leadbetter J.R."/>
            <person name="Paulsen I.T."/>
        </authorList>
    </citation>
    <scope>NUCLEOTIDE SEQUENCE [LARGE SCALE GENOMIC DNA]</scope>
    <source>
        <strain evidence="13">ATCC BAA-888 / DSM 13862 / ZAS-9</strain>
    </source>
</reference>
<feature type="coiled-coil region" evidence="10">
    <location>
        <begin position="338"/>
        <end position="365"/>
    </location>
</feature>
<comment type="function">
    <text evidence="1 9">May be involved in recombinational repair of damaged DNA.</text>
</comment>
<comment type="similarity">
    <text evidence="2 9">Belongs to the RecN family.</text>
</comment>
<evidence type="ECO:0000259" key="11">
    <source>
        <dbReference type="Pfam" id="PF02463"/>
    </source>
</evidence>
<name>F5Y9L0_LEAAZ</name>
<evidence type="ECO:0000256" key="6">
    <source>
        <dbReference type="ARBA" id="ARBA00022840"/>
    </source>
</evidence>
<dbReference type="NCBIfam" id="TIGR00634">
    <property type="entry name" value="recN"/>
    <property type="match status" value="1"/>
</dbReference>
<dbReference type="GO" id="GO:0005524">
    <property type="term" value="F:ATP binding"/>
    <property type="evidence" value="ECO:0007669"/>
    <property type="project" value="UniProtKB-KW"/>
</dbReference>
<dbReference type="InParanoid" id="F5Y9L0"/>
<evidence type="ECO:0000313" key="12">
    <source>
        <dbReference type="EMBL" id="AEF81344.1"/>
    </source>
</evidence>
<dbReference type="EMBL" id="CP001841">
    <property type="protein sequence ID" value="AEF81344.1"/>
    <property type="molecule type" value="Genomic_DNA"/>
</dbReference>
<dbReference type="RefSeq" id="WP_015711149.1">
    <property type="nucleotide sequence ID" value="NC_015577.1"/>
</dbReference>
<reference evidence="12 13" key="2">
    <citation type="journal article" date="2011" name="ISME J.">
        <title>RNA-seq reveals cooperative metabolic interactions between two termite-gut spirochete species in co-culture.</title>
        <authorList>
            <person name="Rosenthal A.Z."/>
            <person name="Matson E.G."/>
            <person name="Eldar A."/>
            <person name="Leadbetter J.R."/>
        </authorList>
    </citation>
    <scope>NUCLEOTIDE SEQUENCE [LARGE SCALE GENOMIC DNA]</scope>
    <source>
        <strain evidence="13">ATCC BAA-888 / DSM 13862 / ZAS-9</strain>
    </source>
</reference>
<dbReference type="PANTHER" id="PTHR11059">
    <property type="entry name" value="DNA REPAIR PROTEIN RECN"/>
    <property type="match status" value="1"/>
</dbReference>
<dbReference type="InterPro" id="IPR027417">
    <property type="entry name" value="P-loop_NTPase"/>
</dbReference>
<dbReference type="CDD" id="cd03241">
    <property type="entry name" value="ABC_RecN"/>
    <property type="match status" value="2"/>
</dbReference>
<accession>F5Y9L0</accession>
<dbReference type="SUPFAM" id="SSF52540">
    <property type="entry name" value="P-loop containing nucleoside triphosphate hydrolases"/>
    <property type="match status" value="1"/>
</dbReference>
<evidence type="ECO:0000256" key="3">
    <source>
        <dbReference type="ARBA" id="ARBA00021315"/>
    </source>
</evidence>
<feature type="domain" description="RecF/RecN/SMC N-terminal" evidence="11">
    <location>
        <begin position="1"/>
        <end position="529"/>
    </location>
</feature>
<gene>
    <name evidence="12" type="primary">recN</name>
    <name evidence="12" type="ordered locus">TREAZ_0824</name>
</gene>
<evidence type="ECO:0000256" key="10">
    <source>
        <dbReference type="SAM" id="Coils"/>
    </source>
</evidence>
<keyword evidence="10" id="KW-0175">Coiled coil</keyword>
<keyword evidence="5 9" id="KW-0227">DNA damage</keyword>
<dbReference type="GO" id="GO:0009432">
    <property type="term" value="P:SOS response"/>
    <property type="evidence" value="ECO:0007669"/>
    <property type="project" value="TreeGrafter"/>
</dbReference>
<dbReference type="InterPro" id="IPR004604">
    <property type="entry name" value="DNA_recomb/repair_RecN"/>
</dbReference>
<dbReference type="GO" id="GO:0043590">
    <property type="term" value="C:bacterial nucleoid"/>
    <property type="evidence" value="ECO:0007669"/>
    <property type="project" value="TreeGrafter"/>
</dbReference>
<evidence type="ECO:0000256" key="4">
    <source>
        <dbReference type="ARBA" id="ARBA00022741"/>
    </source>
</evidence>
<evidence type="ECO:0000256" key="2">
    <source>
        <dbReference type="ARBA" id="ARBA00009441"/>
    </source>
</evidence>
<proteinExistence type="inferred from homology"/>
<dbReference type="eggNOG" id="COG0497">
    <property type="taxonomic scope" value="Bacteria"/>
</dbReference>
<dbReference type="PIRSF" id="PIRSF003128">
    <property type="entry name" value="RecN"/>
    <property type="match status" value="1"/>
</dbReference>
<evidence type="ECO:0000313" key="13">
    <source>
        <dbReference type="Proteomes" id="UP000009222"/>
    </source>
</evidence>
<dbReference type="GO" id="GO:0006281">
    <property type="term" value="P:DNA repair"/>
    <property type="evidence" value="ECO:0007669"/>
    <property type="project" value="UniProtKB-KW"/>
</dbReference>
<evidence type="ECO:0000256" key="5">
    <source>
        <dbReference type="ARBA" id="ARBA00022763"/>
    </source>
</evidence>
<dbReference type="Proteomes" id="UP000009222">
    <property type="component" value="Chromosome"/>
</dbReference>
<dbReference type="InterPro" id="IPR003395">
    <property type="entry name" value="RecF/RecN/SMC_N"/>
</dbReference>
<dbReference type="AlphaFoldDB" id="F5Y9L0"/>
<dbReference type="OrthoDB" id="9806954at2"/>
<dbReference type="FunCoup" id="F5Y9L0">
    <property type="interactions" value="302"/>
</dbReference>
<evidence type="ECO:0000256" key="1">
    <source>
        <dbReference type="ARBA" id="ARBA00003618"/>
    </source>
</evidence>
<dbReference type="GO" id="GO:0006310">
    <property type="term" value="P:DNA recombination"/>
    <property type="evidence" value="ECO:0007669"/>
    <property type="project" value="InterPro"/>
</dbReference>
<dbReference type="FunFam" id="3.40.50.300:FF:000319">
    <property type="entry name" value="DNA repair protein RecN"/>
    <property type="match status" value="1"/>
</dbReference>
<keyword evidence="7 9" id="KW-0234">DNA repair</keyword>
<dbReference type="PANTHER" id="PTHR11059:SF0">
    <property type="entry name" value="DNA REPAIR PROTEIN RECN"/>
    <property type="match status" value="1"/>
</dbReference>
<evidence type="ECO:0000256" key="7">
    <source>
        <dbReference type="ARBA" id="ARBA00023204"/>
    </source>
</evidence>
<sequence>MLEELSVRNFALVDSLTLGFENGFSVLTGETGAGKSIIVGSISFLLGAKADAEVIRSGCDEAAVSAVVTVAPQNRDALGWLASRDIAADDGSVIVRRAVKSSGRSSIYIQNVPVTRGDLAEFMALLFDLHGQHTHETLLHKETHRKYLDRFAGLEDEALAFNKVFMELSDKRKALESSLSSERDRDARLEILNYGVDEVTKANPKPGEIKELETEAQRLGDFEKLSLQVNSAAEAFFDGEASLLSLARHTRTGMDNAASIDASLQPLLKRMEDLFYEAEDLAGEFRSYRDSLSYDPQRLEEVEDRLALLHKLKKKYVPSGARENAGAEESLLTWKTEAEAEIEALTGAEENRDKLRGEISALEKSIASRASALSAKRIEGAKKLGRGISSILSRLGMPNAKFEASVTAKMSERASLLCGPWGADDVEFLISANAGEPLKELARIASGGELSRVMLAIKTVLAGEAKGEAASDANAETLIFDEIDTGIGGEVALSVGEYLAQIGKGKQIFCVTHLASIAVRADNHLKVEKRVIAGEGGGRTVTGVSLLKPGERRQEIARMLAGEGGAAALAHADELLAKYGRS</sequence>
<dbReference type="STRING" id="545695.TREAZ_0824"/>
<keyword evidence="4" id="KW-0547">Nucleotide-binding</keyword>
<dbReference type="KEGG" id="taz:TREAZ_0824"/>
<evidence type="ECO:0000256" key="9">
    <source>
        <dbReference type="PIRNR" id="PIRNR003128"/>
    </source>
</evidence>
<organism evidence="12 13">
    <name type="scientific">Leadbettera azotonutricia (strain ATCC BAA-888 / DSM 13862 / ZAS-9)</name>
    <name type="common">Treponema azotonutricium</name>
    <dbReference type="NCBI Taxonomy" id="545695"/>
    <lineage>
        <taxon>Bacteria</taxon>
        <taxon>Pseudomonadati</taxon>
        <taxon>Spirochaetota</taxon>
        <taxon>Spirochaetia</taxon>
        <taxon>Spirochaetales</taxon>
        <taxon>Breznakiellaceae</taxon>
        <taxon>Leadbettera</taxon>
    </lineage>
</organism>
<dbReference type="HOGENOM" id="CLU_018297_3_1_12"/>
<protein>
    <recommendedName>
        <fullName evidence="3 9">DNA repair protein RecN</fullName>
    </recommendedName>
    <alternativeName>
        <fullName evidence="8 9">Recombination protein N</fullName>
    </alternativeName>
</protein>
<dbReference type="Gene3D" id="3.40.50.300">
    <property type="entry name" value="P-loop containing nucleotide triphosphate hydrolases"/>
    <property type="match status" value="2"/>
</dbReference>
<evidence type="ECO:0000256" key="8">
    <source>
        <dbReference type="ARBA" id="ARBA00033408"/>
    </source>
</evidence>
<keyword evidence="13" id="KW-1185">Reference proteome</keyword>
<dbReference type="Pfam" id="PF02463">
    <property type="entry name" value="SMC_N"/>
    <property type="match status" value="1"/>
</dbReference>